<evidence type="ECO:0000313" key="2">
    <source>
        <dbReference type="EMBL" id="TPD58962.1"/>
    </source>
</evidence>
<dbReference type="EMBL" id="VFIY01000016">
    <property type="protein sequence ID" value="TPD58962.1"/>
    <property type="molecule type" value="Genomic_DNA"/>
</dbReference>
<feature type="transmembrane region" description="Helical" evidence="1">
    <location>
        <begin position="81"/>
        <end position="98"/>
    </location>
</feature>
<dbReference type="OrthoDB" id="1523552at2"/>
<gene>
    <name evidence="2" type="ORF">FIV46_13865</name>
</gene>
<sequence>MIIGKRKKSLLARLFFYMAVLLLLSLACLGGAVRLDLISPVESFTLTSRLAFYGGSLLMFLSLLALISVSRNHRLKGTAQLLLTLVIGLALSAPVLYLQKTNGGVPKIHDITTDTEHPPTFTVLQEDRRTTDNSLDYAGEQLAARQQAAYPQIRPLITPLPQDAAFDTAIATARELGWQIVLADRKSGRIEATDRTTWFRFIDDIAIIVSPRDNGSRIDLRSSSRTRDNDLGTNARRITAFIRLFDGKTTAR</sequence>
<name>A0A501PG38_9PROT</name>
<dbReference type="Proteomes" id="UP000319148">
    <property type="component" value="Unassembled WGS sequence"/>
</dbReference>
<accession>A0A501PG38</accession>
<keyword evidence="1" id="KW-0472">Membrane</keyword>
<protein>
    <submittedName>
        <fullName evidence="2">DUF1499 domain-containing protein</fullName>
    </submittedName>
</protein>
<reference evidence="3" key="1">
    <citation type="submission" date="2019-06" db="EMBL/GenBank/DDBJ databases">
        <title>The complete genome of Emcibacter congregatus ZYLT.</title>
        <authorList>
            <person name="Zhao Z."/>
        </authorList>
    </citation>
    <scope>NUCLEOTIDE SEQUENCE [LARGE SCALE GENOMIC DNA]</scope>
    <source>
        <strain evidence="3">MCCC 1A06723</strain>
    </source>
</reference>
<dbReference type="RefSeq" id="WP_139941539.1">
    <property type="nucleotide sequence ID" value="NZ_JBHSYP010000002.1"/>
</dbReference>
<keyword evidence="1" id="KW-0812">Transmembrane</keyword>
<dbReference type="PROSITE" id="PS51257">
    <property type="entry name" value="PROKAR_LIPOPROTEIN"/>
    <property type="match status" value="1"/>
</dbReference>
<feature type="transmembrane region" description="Helical" evidence="1">
    <location>
        <begin position="50"/>
        <end position="69"/>
    </location>
</feature>
<organism evidence="2 3">
    <name type="scientific">Emcibacter nanhaiensis</name>
    <dbReference type="NCBI Taxonomy" id="1505037"/>
    <lineage>
        <taxon>Bacteria</taxon>
        <taxon>Pseudomonadati</taxon>
        <taxon>Pseudomonadota</taxon>
        <taxon>Alphaproteobacteria</taxon>
        <taxon>Emcibacterales</taxon>
        <taxon>Emcibacteraceae</taxon>
        <taxon>Emcibacter</taxon>
    </lineage>
</organism>
<evidence type="ECO:0000256" key="1">
    <source>
        <dbReference type="SAM" id="Phobius"/>
    </source>
</evidence>
<dbReference type="AlphaFoldDB" id="A0A501PG38"/>
<dbReference type="InterPro" id="IPR010865">
    <property type="entry name" value="DUF1499"/>
</dbReference>
<keyword evidence="1" id="KW-1133">Transmembrane helix</keyword>
<evidence type="ECO:0000313" key="3">
    <source>
        <dbReference type="Proteomes" id="UP000319148"/>
    </source>
</evidence>
<comment type="caution">
    <text evidence="2">The sequence shown here is derived from an EMBL/GenBank/DDBJ whole genome shotgun (WGS) entry which is preliminary data.</text>
</comment>
<proteinExistence type="predicted"/>
<keyword evidence="3" id="KW-1185">Reference proteome</keyword>
<dbReference type="Pfam" id="PF07386">
    <property type="entry name" value="DUF1499"/>
    <property type="match status" value="1"/>
</dbReference>